<dbReference type="Pfam" id="PF09844">
    <property type="entry name" value="DUF2071"/>
    <property type="match status" value="1"/>
</dbReference>
<sequence>MKLSISSEFRKVALLNYIVPPEVVDKYLPKYTKPDLFNGNCFISLVGFQVKKLKVNDVKVPLIKDFDEI</sequence>
<dbReference type="EMBL" id="JAAVJR010000324">
    <property type="protein sequence ID" value="NJW54604.1"/>
    <property type="molecule type" value="Genomic_DNA"/>
</dbReference>
<comment type="caution">
    <text evidence="1">The sequence shown here is derived from an EMBL/GenBank/DDBJ whole genome shotgun (WGS) entry which is preliminary data.</text>
</comment>
<accession>A0ABX1D2B2</accession>
<dbReference type="Proteomes" id="UP000703674">
    <property type="component" value="Unassembled WGS sequence"/>
</dbReference>
<evidence type="ECO:0000313" key="1">
    <source>
        <dbReference type="EMBL" id="NJW54604.1"/>
    </source>
</evidence>
<evidence type="ECO:0000313" key="2">
    <source>
        <dbReference type="Proteomes" id="UP000703674"/>
    </source>
</evidence>
<keyword evidence="2" id="KW-1185">Reference proteome</keyword>
<dbReference type="InterPro" id="IPR018644">
    <property type="entry name" value="DUF2071"/>
</dbReference>
<dbReference type="RefSeq" id="WP_209310047.1">
    <property type="nucleotide sequence ID" value="NZ_JAAVJR010000324.1"/>
</dbReference>
<protein>
    <submittedName>
        <fullName evidence="1">DUF2071 domain-containing protein</fullName>
    </submittedName>
</protein>
<gene>
    <name evidence="1" type="ORF">HC175_16960</name>
</gene>
<reference evidence="1 2" key="1">
    <citation type="submission" date="2020-03" db="EMBL/GenBank/DDBJ databases">
        <title>Salinimicrobium sp. nov, isolated from SCS.</title>
        <authorList>
            <person name="Cao W.R."/>
        </authorList>
    </citation>
    <scope>NUCLEOTIDE SEQUENCE [LARGE SCALE GENOMIC DNA]</scope>
    <source>
        <strain evidence="2">J15B91</strain>
    </source>
</reference>
<proteinExistence type="predicted"/>
<name>A0ABX1D2B2_9FLAO</name>
<organism evidence="1 2">
    <name type="scientific">Salinimicrobium oceani</name>
    <dbReference type="NCBI Taxonomy" id="2722702"/>
    <lineage>
        <taxon>Bacteria</taxon>
        <taxon>Pseudomonadati</taxon>
        <taxon>Bacteroidota</taxon>
        <taxon>Flavobacteriia</taxon>
        <taxon>Flavobacteriales</taxon>
        <taxon>Flavobacteriaceae</taxon>
        <taxon>Salinimicrobium</taxon>
    </lineage>
</organism>
<feature type="non-terminal residue" evidence="1">
    <location>
        <position position="69"/>
    </location>
</feature>